<reference evidence="2" key="1">
    <citation type="journal article" date="2019" name="Int. J. Syst. Evol. Microbiol.">
        <title>The Global Catalogue of Microorganisms (GCM) 10K type strain sequencing project: providing services to taxonomists for standard genome sequencing and annotation.</title>
        <authorList>
            <consortium name="The Broad Institute Genomics Platform"/>
            <consortium name="The Broad Institute Genome Sequencing Center for Infectious Disease"/>
            <person name="Wu L."/>
            <person name="Ma J."/>
        </authorList>
    </citation>
    <scope>NUCLEOTIDE SEQUENCE [LARGE SCALE GENOMIC DNA]</scope>
    <source>
        <strain evidence="2">JCM 4733</strain>
    </source>
</reference>
<organism evidence="1 2">
    <name type="scientific">Streptomyces canarius</name>
    <dbReference type="NCBI Taxonomy" id="285453"/>
    <lineage>
        <taxon>Bacteria</taxon>
        <taxon>Bacillati</taxon>
        <taxon>Actinomycetota</taxon>
        <taxon>Actinomycetes</taxon>
        <taxon>Kitasatosporales</taxon>
        <taxon>Streptomycetaceae</taxon>
        <taxon>Streptomyces</taxon>
    </lineage>
</organism>
<proteinExistence type="predicted"/>
<comment type="caution">
    <text evidence="1">The sequence shown here is derived from an EMBL/GenBank/DDBJ whole genome shotgun (WGS) entry which is preliminary data.</text>
</comment>
<accession>A0ABQ3D743</accession>
<name>A0ABQ3D743_9ACTN</name>
<protein>
    <submittedName>
        <fullName evidence="1">Uncharacterized protein</fullName>
    </submittedName>
</protein>
<gene>
    <name evidence="1" type="ORF">GCM10010345_75680</name>
</gene>
<evidence type="ECO:0000313" key="2">
    <source>
        <dbReference type="Proteomes" id="UP000653644"/>
    </source>
</evidence>
<evidence type="ECO:0000313" key="1">
    <source>
        <dbReference type="EMBL" id="GHA60329.1"/>
    </source>
</evidence>
<dbReference type="EMBL" id="BMVN01000043">
    <property type="protein sequence ID" value="GHA60329.1"/>
    <property type="molecule type" value="Genomic_DNA"/>
</dbReference>
<keyword evidence="2" id="KW-1185">Reference proteome</keyword>
<dbReference type="Proteomes" id="UP000653644">
    <property type="component" value="Unassembled WGS sequence"/>
</dbReference>
<sequence>MTHLRAYAHLMPSSRERTRKCCGCRLRGRIRSRSLRQEGEMSDEESTEYYTLLAGARAEWRQEPEPGEHATPSP</sequence>